<dbReference type="PIRSF" id="PIRSF005457">
    <property type="entry name" value="Glx"/>
    <property type="match status" value="1"/>
</dbReference>
<sequence>MQPEKLTITPLAAFQDNYIWCLTKPDCDALVVVDPGDAEVVLQFAQQAHKQLSCILITHHHWDHTDGIAALKQQWPDIQIIGPRYEAERIPSLTETVQDGDRVHLPELGLEFEVLHLPGHTLGHIAFYQSATDDHPLLFCGDTLFSAGCGRLFEGSPEQMHQSLQRLAALPDNTQVYCTHEYTLANLTFARAVEPENQAVIAHQATCQQLRNNQLPTLPTNLAVEKNINPFLRCHLPDLQRKYPGKSEQAIFTALRLEKDHFKS</sequence>
<evidence type="ECO:0000259" key="8">
    <source>
        <dbReference type="SMART" id="SM00849"/>
    </source>
</evidence>
<feature type="domain" description="Metallo-beta-lactamase" evidence="8">
    <location>
        <begin position="16"/>
        <end position="180"/>
    </location>
</feature>
<evidence type="ECO:0000313" key="10">
    <source>
        <dbReference type="Proteomes" id="UP001336314"/>
    </source>
</evidence>
<organism evidence="9 10">
    <name type="scientific">Alkalimonas cellulosilytica</name>
    <dbReference type="NCBI Taxonomy" id="3058395"/>
    <lineage>
        <taxon>Bacteria</taxon>
        <taxon>Pseudomonadati</taxon>
        <taxon>Pseudomonadota</taxon>
        <taxon>Gammaproteobacteria</taxon>
        <taxon>Alkalimonas</taxon>
    </lineage>
</organism>
<dbReference type="InterPro" id="IPR001279">
    <property type="entry name" value="Metallo-B-lactamas"/>
</dbReference>
<comment type="subunit">
    <text evidence="7">Monomer.</text>
</comment>
<proteinExistence type="inferred from homology"/>
<dbReference type="SUPFAM" id="SSF56281">
    <property type="entry name" value="Metallo-hydrolase/oxidoreductase"/>
    <property type="match status" value="1"/>
</dbReference>
<reference evidence="9 10" key="1">
    <citation type="submission" date="2023-07" db="EMBL/GenBank/DDBJ databases">
        <title>Alkalimonas sp., MEB108 novel, alkaliphilic bacterium isolated from Lonar Lake, India.</title>
        <authorList>
            <person name="Joshi A."/>
            <person name="Thite S."/>
        </authorList>
    </citation>
    <scope>NUCLEOTIDE SEQUENCE [LARGE SCALE GENOMIC DNA]</scope>
    <source>
        <strain evidence="9 10">MEB108</strain>
    </source>
</reference>
<evidence type="ECO:0000256" key="1">
    <source>
        <dbReference type="ARBA" id="ARBA00001623"/>
    </source>
</evidence>
<keyword evidence="5 7" id="KW-0378">Hydrolase</keyword>
<dbReference type="InterPro" id="IPR017782">
    <property type="entry name" value="Hydroxyacylglutathione_Hdrlase"/>
</dbReference>
<comment type="similarity">
    <text evidence="3 7">Belongs to the metallo-beta-lactamase superfamily. Glyoxalase II family.</text>
</comment>
<comment type="caution">
    <text evidence="9">The sequence shown here is derived from an EMBL/GenBank/DDBJ whole genome shotgun (WGS) entry which is preliminary data.</text>
</comment>
<dbReference type="Gene3D" id="3.60.15.10">
    <property type="entry name" value="Ribonuclease Z/Hydroxyacylglutathione hydrolase-like"/>
    <property type="match status" value="1"/>
</dbReference>
<keyword evidence="10" id="KW-1185">Reference proteome</keyword>
<dbReference type="EMBL" id="JAUHLI010000001">
    <property type="protein sequence ID" value="MEE1999834.1"/>
    <property type="molecule type" value="Genomic_DNA"/>
</dbReference>
<evidence type="ECO:0000256" key="7">
    <source>
        <dbReference type="HAMAP-Rule" id="MF_01374"/>
    </source>
</evidence>
<dbReference type="PANTHER" id="PTHR43705:SF1">
    <property type="entry name" value="HYDROXYACYLGLUTATHIONE HYDROLASE GLOB"/>
    <property type="match status" value="1"/>
</dbReference>
<feature type="binding site" evidence="7">
    <location>
        <position position="63"/>
    </location>
    <ligand>
        <name>Zn(2+)</name>
        <dbReference type="ChEBI" id="CHEBI:29105"/>
        <label>2</label>
    </ligand>
</feature>
<evidence type="ECO:0000313" key="9">
    <source>
        <dbReference type="EMBL" id="MEE1999834.1"/>
    </source>
</evidence>
<dbReference type="Pfam" id="PF00753">
    <property type="entry name" value="Lactamase_B"/>
    <property type="match status" value="1"/>
</dbReference>
<dbReference type="InterPro" id="IPR032282">
    <property type="entry name" value="HAGH_C"/>
</dbReference>
<name>A0ABU7J003_9GAMM</name>
<dbReference type="GO" id="GO:0004416">
    <property type="term" value="F:hydroxyacylglutathione hydrolase activity"/>
    <property type="evidence" value="ECO:0007669"/>
    <property type="project" value="UniProtKB-EC"/>
</dbReference>
<feature type="binding site" evidence="7">
    <location>
        <position position="180"/>
    </location>
    <ligand>
        <name>Zn(2+)</name>
        <dbReference type="ChEBI" id="CHEBI:29105"/>
        <label>2</label>
    </ligand>
</feature>
<comment type="pathway">
    <text evidence="2 7">Secondary metabolite metabolism; methylglyoxal degradation; (R)-lactate from methylglyoxal: step 2/2.</text>
</comment>
<dbReference type="EC" id="3.1.2.6" evidence="7"/>
<gene>
    <name evidence="7 9" type="primary">gloB</name>
    <name evidence="9" type="ORF">QWY20_00065</name>
</gene>
<evidence type="ECO:0000256" key="3">
    <source>
        <dbReference type="ARBA" id="ARBA00006759"/>
    </source>
</evidence>
<dbReference type="InterPro" id="IPR036866">
    <property type="entry name" value="RibonucZ/Hydroxyglut_hydro"/>
</dbReference>
<evidence type="ECO:0000256" key="6">
    <source>
        <dbReference type="ARBA" id="ARBA00022833"/>
    </source>
</evidence>
<dbReference type="InterPro" id="IPR035680">
    <property type="entry name" value="Clx_II_MBL"/>
</dbReference>
<feature type="binding site" evidence="7">
    <location>
        <position position="120"/>
    </location>
    <ligand>
        <name>Zn(2+)</name>
        <dbReference type="ChEBI" id="CHEBI:29105"/>
        <label>1</label>
    </ligand>
</feature>
<comment type="function">
    <text evidence="7">Thiolesterase that catalyzes the hydrolysis of S-D-lactoyl-glutathione to form glutathione and D-lactic acid.</text>
</comment>
<feature type="binding site" evidence="7">
    <location>
        <position position="142"/>
    </location>
    <ligand>
        <name>Zn(2+)</name>
        <dbReference type="ChEBI" id="CHEBI:29105"/>
        <label>2</label>
    </ligand>
</feature>
<evidence type="ECO:0000256" key="2">
    <source>
        <dbReference type="ARBA" id="ARBA00004963"/>
    </source>
</evidence>
<dbReference type="CDD" id="cd07723">
    <property type="entry name" value="hydroxyacylglutathione_hydrolase_MBL-fold"/>
    <property type="match status" value="1"/>
</dbReference>
<dbReference type="NCBIfam" id="TIGR03413">
    <property type="entry name" value="GSH_gloB"/>
    <property type="match status" value="1"/>
</dbReference>
<keyword evidence="6 7" id="KW-0862">Zinc</keyword>
<feature type="binding site" evidence="7">
    <location>
        <position position="64"/>
    </location>
    <ligand>
        <name>Zn(2+)</name>
        <dbReference type="ChEBI" id="CHEBI:29105"/>
        <label>2</label>
    </ligand>
</feature>
<dbReference type="RefSeq" id="WP_330127000.1">
    <property type="nucleotide sequence ID" value="NZ_JAUHLI010000001.1"/>
</dbReference>
<evidence type="ECO:0000256" key="5">
    <source>
        <dbReference type="ARBA" id="ARBA00022801"/>
    </source>
</evidence>
<accession>A0ABU7J003</accession>
<keyword evidence="4 7" id="KW-0479">Metal-binding</keyword>
<comment type="catalytic activity">
    <reaction evidence="1 7">
        <text>an S-(2-hydroxyacyl)glutathione + H2O = a 2-hydroxy carboxylate + glutathione + H(+)</text>
        <dbReference type="Rhea" id="RHEA:21864"/>
        <dbReference type="ChEBI" id="CHEBI:15377"/>
        <dbReference type="ChEBI" id="CHEBI:15378"/>
        <dbReference type="ChEBI" id="CHEBI:57925"/>
        <dbReference type="ChEBI" id="CHEBI:58896"/>
        <dbReference type="ChEBI" id="CHEBI:71261"/>
        <dbReference type="EC" id="3.1.2.6"/>
    </reaction>
</comment>
<dbReference type="InterPro" id="IPR050110">
    <property type="entry name" value="Glyoxalase_II_hydrolase"/>
</dbReference>
<feature type="binding site" evidence="7">
    <location>
        <position position="59"/>
    </location>
    <ligand>
        <name>Zn(2+)</name>
        <dbReference type="ChEBI" id="CHEBI:29105"/>
        <label>1</label>
    </ligand>
</feature>
<evidence type="ECO:0000256" key="4">
    <source>
        <dbReference type="ARBA" id="ARBA00022723"/>
    </source>
</evidence>
<dbReference type="Pfam" id="PF16123">
    <property type="entry name" value="HAGH_C"/>
    <property type="match status" value="1"/>
</dbReference>
<feature type="binding site" evidence="7">
    <location>
        <position position="142"/>
    </location>
    <ligand>
        <name>Zn(2+)</name>
        <dbReference type="ChEBI" id="CHEBI:29105"/>
        <label>1</label>
    </ligand>
</feature>
<comment type="cofactor">
    <cofactor evidence="7">
        <name>Zn(2+)</name>
        <dbReference type="ChEBI" id="CHEBI:29105"/>
    </cofactor>
    <text evidence="7">Binds 2 Zn(2+) ions per subunit.</text>
</comment>
<dbReference type="PANTHER" id="PTHR43705">
    <property type="entry name" value="HYDROXYACYLGLUTATHIONE HYDROLASE"/>
    <property type="match status" value="1"/>
</dbReference>
<dbReference type="HAMAP" id="MF_01374">
    <property type="entry name" value="Glyoxalase_2"/>
    <property type="match status" value="1"/>
</dbReference>
<dbReference type="SMART" id="SM00849">
    <property type="entry name" value="Lactamase_B"/>
    <property type="match status" value="1"/>
</dbReference>
<protein>
    <recommendedName>
        <fullName evidence="7">Hydroxyacylglutathione hydrolase</fullName>
        <ecNumber evidence="7">3.1.2.6</ecNumber>
    </recommendedName>
    <alternativeName>
        <fullName evidence="7">Glyoxalase II</fullName>
        <shortName evidence="7">Glx II</shortName>
    </alternativeName>
</protein>
<feature type="binding site" evidence="7">
    <location>
        <position position="61"/>
    </location>
    <ligand>
        <name>Zn(2+)</name>
        <dbReference type="ChEBI" id="CHEBI:29105"/>
        <label>1</label>
    </ligand>
</feature>
<dbReference type="Proteomes" id="UP001336314">
    <property type="component" value="Unassembled WGS sequence"/>
</dbReference>